<dbReference type="OrthoDB" id="10004645at2"/>
<accession>A0A5Q2SXU4</accession>
<gene>
    <name evidence="2" type="ORF">FF104_06770</name>
    <name evidence="1" type="ORF">GND98_003980</name>
</gene>
<dbReference type="EMBL" id="CP040626">
    <property type="protein sequence ID" value="QMW90669.1"/>
    <property type="molecule type" value="Genomic_DNA"/>
</dbReference>
<dbReference type="Proteomes" id="UP000474042">
    <property type="component" value="Unassembled WGS sequence"/>
</dbReference>
<reference evidence="1 3" key="2">
    <citation type="submission" date="2020-01" db="EMBL/GenBank/DDBJ databases">
        <title>Genome sequence of a 1,3-propanediol producer, Clostridium butyricum S3.</title>
        <authorList>
            <person name="Zhou J."/>
        </authorList>
    </citation>
    <scope>NUCLEOTIDE SEQUENCE [LARGE SCALE GENOMIC DNA]</scope>
    <source>
        <strain evidence="1 3">S3</strain>
    </source>
</reference>
<sequence length="138" mass="15958">MESDYEILELLNKLSAEICSKFDGIHFEINSMKSTISTLNKRIENNNLIIDKIDKTLDNLYKNANLSFDNNDNPDVNENINSLKNIVSNNSELLTDMNEDSSKKLLLISKDLKFITHKVLQSEKDLFNLQEEIKNTYK</sequence>
<name>A0A5Q2SXU4_CLOBU</name>
<dbReference type="KEGG" id="cbut:ATN24_08415"/>
<dbReference type="GeneID" id="92943854"/>
<reference evidence="2 4" key="1">
    <citation type="submission" date="2019-05" db="EMBL/GenBank/DDBJ databases">
        <authorList>
            <person name="Schori C."/>
            <person name="Ahrens C."/>
        </authorList>
    </citation>
    <scope>NUCLEOTIDE SEQUENCE [LARGE SCALE GENOMIC DNA]</scope>
    <source>
        <strain evidence="2 4">DSM 10702</strain>
    </source>
</reference>
<dbReference type="EMBL" id="WOFV02000007">
    <property type="protein sequence ID" value="NAS17049.1"/>
    <property type="molecule type" value="Genomic_DNA"/>
</dbReference>
<evidence type="ECO:0000313" key="3">
    <source>
        <dbReference type="Proteomes" id="UP000474042"/>
    </source>
</evidence>
<proteinExistence type="predicted"/>
<protein>
    <submittedName>
        <fullName evidence="1">Uncharacterized protein</fullName>
    </submittedName>
</protein>
<dbReference type="AlphaFoldDB" id="A0A5Q2SXU4"/>
<evidence type="ECO:0000313" key="1">
    <source>
        <dbReference type="EMBL" id="NAS17049.1"/>
    </source>
</evidence>
<organism evidence="1 3">
    <name type="scientific">Clostridium butyricum</name>
    <dbReference type="NCBI Taxonomy" id="1492"/>
    <lineage>
        <taxon>Bacteria</taxon>
        <taxon>Bacillati</taxon>
        <taxon>Bacillota</taxon>
        <taxon>Clostridia</taxon>
        <taxon>Eubacteriales</taxon>
        <taxon>Clostridiaceae</taxon>
        <taxon>Clostridium</taxon>
    </lineage>
</organism>
<dbReference type="RefSeq" id="WP_002579790.1">
    <property type="nucleotide sequence ID" value="NZ_AP019716.1"/>
</dbReference>
<dbReference type="Proteomes" id="UP000515243">
    <property type="component" value="Chromosome 1"/>
</dbReference>
<evidence type="ECO:0000313" key="4">
    <source>
        <dbReference type="Proteomes" id="UP000515243"/>
    </source>
</evidence>
<evidence type="ECO:0000313" key="2">
    <source>
        <dbReference type="EMBL" id="QMW90669.1"/>
    </source>
</evidence>